<dbReference type="Gene3D" id="3.60.40.10">
    <property type="entry name" value="PPM-type phosphatase domain"/>
    <property type="match status" value="1"/>
</dbReference>
<feature type="transmembrane region" description="Helical" evidence="14">
    <location>
        <begin position="227"/>
        <end position="251"/>
    </location>
</feature>
<dbReference type="FunFam" id="3.60.40.10:FF:000100">
    <property type="entry name" value="Stage II sporulation protein E"/>
    <property type="match status" value="1"/>
</dbReference>
<feature type="transmembrane region" description="Helical" evidence="14">
    <location>
        <begin position="258"/>
        <end position="275"/>
    </location>
</feature>
<protein>
    <recommendedName>
        <fullName evidence="13">Stage II sporulation protein E</fullName>
        <ecNumber evidence="2">3.1.3.16</ecNumber>
    </recommendedName>
</protein>
<dbReference type="Pfam" id="PF07228">
    <property type="entry name" value="SpoIIE"/>
    <property type="match status" value="1"/>
</dbReference>
<feature type="transmembrane region" description="Helical" evidence="14">
    <location>
        <begin position="126"/>
        <end position="146"/>
    </location>
</feature>
<sequence>MDKVERMLIESVGGLNLNRKTRLDLSGLMKKLQLKLDTFFLKKGYILFIIGFLLGRALILSTLTPFILPFFAAVYLLKRERTPITLLGLVAGAATHTIVDAVYAFSISLAFLIFYRIALNWLKNEFRALPFFVFFTILLSKLAKIFVMTEQISLYEGMMAGVEASLGFILTLIFLQSIPLILTNKRRQTLKTEEVVCLIIMLASVMTGTIGWSIYDLSLEHVMARYLVLVFALVAGAAVGSTVGVVTGLIFSLANVSSFYHMSLLAFSGLLGGLLQEGKKIGVAIGLFISTLLIGMYGDGSANLDKSLLESAAAILLFLLTPQSLTSKLAKFIPGTSEYAAEQQHYMRKMRDVTAKRVEQFSSVFQALSNSFASYDELNEGQDRDSKDIDYFLSNVTEKTCQMCFKKDYCWARNFNTTYEYMKDIMHEMDENDGQISPKLSREWNKHCSKSQKVINTVQQELTLFQANQKLKKQVQESRRLVADQLLGVSTVMGNFAKEIQRERDNHHHQEEQIYVSLQEFGVHIEHVEIYSLEQGNVDIDMTIPYCNGHGECEKLIAPMLSDILGETIIVNSEECAAYPNGFCHVTFRSAKAYTVETGVAHAAKDGGFVSGDSYSMITLNGGKHAVAISDGMGNGERAHIESNETLKLLQKILQTGIEEKLAIKSVNSILSLRTTDEIFSTLDLAMIDLQNASAKFLKVGSIPSFIKRGNTVKKIQASNLPMGILQDFEVEVVNEQLKAGDLLIMMSDGVFEGPKHVENYDLWMKRKISELATDDPQAVADLIMEEVIRSRNAIEDDMTVVVTKIKHNTPKWATIPINKYRKKAN</sequence>
<feature type="transmembrane region" description="Helical" evidence="14">
    <location>
        <begin position="195"/>
        <end position="215"/>
    </location>
</feature>
<evidence type="ECO:0000256" key="4">
    <source>
        <dbReference type="ARBA" id="ARBA00022692"/>
    </source>
</evidence>
<dbReference type="SMART" id="SM00332">
    <property type="entry name" value="PP2Cc"/>
    <property type="match status" value="1"/>
</dbReference>
<evidence type="ECO:0000256" key="8">
    <source>
        <dbReference type="ARBA" id="ARBA00022989"/>
    </source>
</evidence>
<evidence type="ECO:0000256" key="10">
    <source>
        <dbReference type="ARBA" id="ARBA00047761"/>
    </source>
</evidence>
<dbReference type="EC" id="3.1.3.16" evidence="2"/>
<evidence type="ECO:0000313" key="16">
    <source>
        <dbReference type="EMBL" id="RTR26421.1"/>
    </source>
</evidence>
<dbReference type="EMBL" id="RXNT01000024">
    <property type="protein sequence ID" value="RTR26421.1"/>
    <property type="molecule type" value="Genomic_DNA"/>
</dbReference>
<keyword evidence="6" id="KW-0904">Protein phosphatase</keyword>
<dbReference type="InterPro" id="IPR036457">
    <property type="entry name" value="PPM-type-like_dom_sf"/>
</dbReference>
<comment type="caution">
    <text evidence="16">The sequence shown here is derived from an EMBL/GenBank/DDBJ whole genome shotgun (WGS) entry which is preliminary data.</text>
</comment>
<dbReference type="RefSeq" id="WP_126410814.1">
    <property type="nucleotide sequence ID" value="NZ_RXNT01000024.1"/>
</dbReference>
<dbReference type="OrthoDB" id="9763774at2"/>
<keyword evidence="17" id="KW-1185">Reference proteome</keyword>
<dbReference type="Pfam" id="PF19732">
    <property type="entry name" value="SpoIIE_N"/>
    <property type="match status" value="1"/>
</dbReference>
<dbReference type="InterPro" id="IPR001932">
    <property type="entry name" value="PPM-type_phosphatase-like_dom"/>
</dbReference>
<dbReference type="PANTHER" id="PTHR43156">
    <property type="entry name" value="STAGE II SPORULATION PROTEIN E-RELATED"/>
    <property type="match status" value="1"/>
</dbReference>
<evidence type="ECO:0000259" key="15">
    <source>
        <dbReference type="PROSITE" id="PS51746"/>
    </source>
</evidence>
<evidence type="ECO:0000256" key="5">
    <source>
        <dbReference type="ARBA" id="ARBA00022801"/>
    </source>
</evidence>
<dbReference type="AlphaFoldDB" id="A0A3S0KAK6"/>
<dbReference type="InterPro" id="IPR045768">
    <property type="entry name" value="SpoIIE_N"/>
</dbReference>
<feature type="domain" description="PPM-type phosphatase" evidence="15">
    <location>
        <begin position="597"/>
        <end position="806"/>
    </location>
</feature>
<evidence type="ECO:0000256" key="7">
    <source>
        <dbReference type="ARBA" id="ARBA00022969"/>
    </source>
</evidence>
<keyword evidence="3" id="KW-1003">Cell membrane</keyword>
<dbReference type="GO" id="GO:0004722">
    <property type="term" value="F:protein serine/threonine phosphatase activity"/>
    <property type="evidence" value="ECO:0007669"/>
    <property type="project" value="UniProtKB-EC"/>
</dbReference>
<accession>A0A3S0KAK6</accession>
<dbReference type="InterPro" id="IPR014221">
    <property type="entry name" value="SpoII_E"/>
</dbReference>
<evidence type="ECO:0000313" key="17">
    <source>
        <dbReference type="Proteomes" id="UP000271374"/>
    </source>
</evidence>
<evidence type="ECO:0000256" key="3">
    <source>
        <dbReference type="ARBA" id="ARBA00022475"/>
    </source>
</evidence>
<organism evidence="16 17">
    <name type="scientific">Bacillus yapensis</name>
    <dbReference type="NCBI Taxonomy" id="2492960"/>
    <lineage>
        <taxon>Bacteria</taxon>
        <taxon>Bacillati</taxon>
        <taxon>Bacillota</taxon>
        <taxon>Bacilli</taxon>
        <taxon>Bacillales</taxon>
        <taxon>Bacillaceae</taxon>
        <taxon>Bacillus</taxon>
    </lineage>
</organism>
<reference evidence="16 17" key="1">
    <citation type="submission" date="2018-12" db="EMBL/GenBank/DDBJ databases">
        <title>Bacillus yapensis draft genome sequence.</title>
        <authorList>
            <person name="Yu L."/>
            <person name="Xu X."/>
            <person name="Tang X."/>
        </authorList>
    </citation>
    <scope>NUCLEOTIDE SEQUENCE [LARGE SCALE GENOMIC DNA]</scope>
    <source>
        <strain evidence="16 17">XXST-01</strain>
    </source>
</reference>
<comment type="catalytic activity">
    <reaction evidence="10">
        <text>O-phospho-L-seryl-[protein] + H2O = L-seryl-[protein] + phosphate</text>
        <dbReference type="Rhea" id="RHEA:20629"/>
        <dbReference type="Rhea" id="RHEA-COMP:9863"/>
        <dbReference type="Rhea" id="RHEA-COMP:11604"/>
        <dbReference type="ChEBI" id="CHEBI:15377"/>
        <dbReference type="ChEBI" id="CHEBI:29999"/>
        <dbReference type="ChEBI" id="CHEBI:43474"/>
        <dbReference type="ChEBI" id="CHEBI:83421"/>
        <dbReference type="EC" id="3.1.3.16"/>
    </reaction>
</comment>
<evidence type="ECO:0000256" key="6">
    <source>
        <dbReference type="ARBA" id="ARBA00022912"/>
    </source>
</evidence>
<comment type="function">
    <text evidence="12">Normally needed for pro-sigma E processing during sporulation but can be bypassed in vegetative cells. Activates SpoIIAA by dephosphorylation.</text>
</comment>
<evidence type="ECO:0000256" key="2">
    <source>
        <dbReference type="ARBA" id="ARBA00013081"/>
    </source>
</evidence>
<keyword evidence="8 14" id="KW-1133">Transmembrane helix</keyword>
<comment type="catalytic activity">
    <reaction evidence="11">
        <text>O-phospho-L-threonyl-[protein] + H2O = L-threonyl-[protein] + phosphate</text>
        <dbReference type="Rhea" id="RHEA:47004"/>
        <dbReference type="Rhea" id="RHEA-COMP:11060"/>
        <dbReference type="Rhea" id="RHEA-COMP:11605"/>
        <dbReference type="ChEBI" id="CHEBI:15377"/>
        <dbReference type="ChEBI" id="CHEBI:30013"/>
        <dbReference type="ChEBI" id="CHEBI:43474"/>
        <dbReference type="ChEBI" id="CHEBI:61977"/>
        <dbReference type="EC" id="3.1.3.16"/>
    </reaction>
</comment>
<evidence type="ECO:0000256" key="12">
    <source>
        <dbReference type="ARBA" id="ARBA00058752"/>
    </source>
</evidence>
<dbReference type="SMART" id="SM00331">
    <property type="entry name" value="PP2C_SIG"/>
    <property type="match status" value="1"/>
</dbReference>
<dbReference type="GO" id="GO:0005886">
    <property type="term" value="C:plasma membrane"/>
    <property type="evidence" value="ECO:0007669"/>
    <property type="project" value="UniProtKB-SubCell"/>
</dbReference>
<dbReference type="GO" id="GO:0030435">
    <property type="term" value="P:sporulation resulting in formation of a cellular spore"/>
    <property type="evidence" value="ECO:0007669"/>
    <property type="project" value="UniProtKB-KW"/>
</dbReference>
<dbReference type="SUPFAM" id="SSF81606">
    <property type="entry name" value="PP2C-like"/>
    <property type="match status" value="1"/>
</dbReference>
<gene>
    <name evidence="16" type="primary">spoIIE</name>
    <name evidence="16" type="ORF">EKG37_21495</name>
</gene>
<name>A0A3S0KAK6_9BACI</name>
<dbReference type="PROSITE" id="PS51746">
    <property type="entry name" value="PPM_2"/>
    <property type="match status" value="1"/>
</dbReference>
<keyword evidence="4 14" id="KW-0812">Transmembrane</keyword>
<keyword evidence="7" id="KW-0749">Sporulation</keyword>
<keyword evidence="9 14" id="KW-0472">Membrane</keyword>
<evidence type="ECO:0000256" key="9">
    <source>
        <dbReference type="ARBA" id="ARBA00023136"/>
    </source>
</evidence>
<proteinExistence type="predicted"/>
<comment type="subcellular location">
    <subcellularLocation>
        <location evidence="1">Cell membrane</location>
        <topology evidence="1">Multi-pass membrane protein</topology>
    </subcellularLocation>
</comment>
<feature type="transmembrane region" description="Helical" evidence="14">
    <location>
        <begin position="89"/>
        <end position="114"/>
    </location>
</feature>
<feature type="transmembrane region" description="Helical" evidence="14">
    <location>
        <begin position="45"/>
        <end position="77"/>
    </location>
</feature>
<evidence type="ECO:0000256" key="13">
    <source>
        <dbReference type="ARBA" id="ARBA00074959"/>
    </source>
</evidence>
<dbReference type="InterPro" id="IPR052016">
    <property type="entry name" value="Bact_Sigma-Reg"/>
</dbReference>
<dbReference type="NCBIfam" id="TIGR02865">
    <property type="entry name" value="spore_II_E"/>
    <property type="match status" value="1"/>
</dbReference>
<evidence type="ECO:0000256" key="11">
    <source>
        <dbReference type="ARBA" id="ARBA00048336"/>
    </source>
</evidence>
<feature type="transmembrane region" description="Helical" evidence="14">
    <location>
        <begin position="166"/>
        <end position="183"/>
    </location>
</feature>
<keyword evidence="5 16" id="KW-0378">Hydrolase</keyword>
<dbReference type="Proteomes" id="UP000271374">
    <property type="component" value="Unassembled WGS sequence"/>
</dbReference>
<dbReference type="PANTHER" id="PTHR43156:SF2">
    <property type="entry name" value="STAGE II SPORULATION PROTEIN E"/>
    <property type="match status" value="1"/>
</dbReference>
<evidence type="ECO:0000256" key="1">
    <source>
        <dbReference type="ARBA" id="ARBA00004651"/>
    </source>
</evidence>
<evidence type="ECO:0000256" key="14">
    <source>
        <dbReference type="SAM" id="Phobius"/>
    </source>
</evidence>